<gene>
    <name evidence="13" type="ORF">L0661_05410</name>
</gene>
<dbReference type="NCBIfam" id="TIGR04057">
    <property type="entry name" value="SusC_RagA_signa"/>
    <property type="match status" value="1"/>
</dbReference>
<evidence type="ECO:0000256" key="1">
    <source>
        <dbReference type="ARBA" id="ARBA00004571"/>
    </source>
</evidence>
<dbReference type="EMBL" id="JAKFFV010000003">
    <property type="protein sequence ID" value="MCF2497731.1"/>
    <property type="molecule type" value="Genomic_DNA"/>
</dbReference>
<evidence type="ECO:0000256" key="7">
    <source>
        <dbReference type="ARBA" id="ARBA00023237"/>
    </source>
</evidence>
<sequence length="1233" mass="132667">MQTTQRLGEVEPGTGNLIFQRGRVLLLCCLLAVTSTYAQQVTPDSAKKDSLPKPAAQPIPAQAPAATPAAPAQATPAAPTKPATDTLPKTKTSTDTSSAAPLVKPTQNFDPLVKPAAKPDSTAQPGAAQPSAAQPGAAQPQATPATGAAKPDSTKQQTPVGNVPAQQSATQPAQPAAAQPTTAQPAAGQPISTQPDSLNLNANPQAGPQLGADAKPVSGKVVDEKGLGLPGVRVLVKGTEIVSETSPEGTFEMKVPAKGAILVFTFIGFATKEVPVGNQAKFNVQLVPEAKALNEVVVVGYGAQSKRDLASSTSRVSSQEYKSAVVNTVDQALQGRTTGVSVVESSGEPGASTVVRIRGNNSLSGNNEPLYVIDGFPMPPYREAGANFTGAYSQNGLYGINPNDIESMEILKDASATAIYGSRGANGVVLITTKSGKRGEGRVELVNKTSFGTIANPIKMMNSRQYAETINESYIISGRQAPFENLDSALTNTDWVEAVTQPSFREDITLSLSGGSPKSSYYISGNYLREKGTIINSNNNRASLRVNLNNEINDWYNVKGQVAFTRQKSNRAVTASRAWPNSGGLMDGLRAAPTLAVDYLGNNSLGIPNYQGYYFANPVNELMAKHDVTQNDYSVLNIENYFKLADGLQLVVSLGGNQNLTRRNVFLPPSTADGNQVKGRGSNNTSNTYSYNVNAYFQYEKTFKKDHYLNSTLGVEYNDQTVEFVSTNYSGFDVPFFGVDNIGSAQSQGIGSFKEQRILQSGFLRANYTYKGKYVLNTSVRIDGASAFAANNKYGVFPSVALAWNLEQEEFMKRVTFVSNTKLRASFGETGSQAIGPYSSLSQYTSGFYEMGPGGDGSVINTGIYPNSIANPNLTWERTRQFNIGADFNAARDRLVFSFDYYNKVTSDLLQPRKVPTQSGVGTIIDNYGTMRNRGVELSIQANIIQKKNITFSSRLNLSRNINTLVDLGERTQPDYVSINGNLLGGVSGILTPGEEVGRFFGFRVSGLTQTSSFDSNGNPTFPTFEGPRPAGSKGTPLYGAWIYEDINGDNIITADDRIVLGKSTPDFTFGWSNDLTWRNFSVNALFTGSVGNDVLNLTNFYINNGVVDYGGVGFNQSEDWYNNRYTESNPHNNVKYPGIQRGIASGDINSTMLEDGSFIRLKMLSLSYTFPRLGPVQNPRLFVTGTNIWTATKYTGFDPEVSSYAQSLLQQGIDYGAYPSQRSYTIGISCNF</sequence>
<dbReference type="InterPro" id="IPR023996">
    <property type="entry name" value="TonB-dep_OMP_SusC/RagA"/>
</dbReference>
<comment type="similarity">
    <text evidence="8 9">Belongs to the TonB-dependent receptor family.</text>
</comment>
<comment type="subcellular location">
    <subcellularLocation>
        <location evidence="1 8">Cell outer membrane</location>
        <topology evidence="1 8">Multi-pass membrane protein</topology>
    </subcellularLocation>
</comment>
<dbReference type="AlphaFoldDB" id="A0A9X1QB36"/>
<name>A0A9X1QB36_9BACT</name>
<dbReference type="InterPro" id="IPR023997">
    <property type="entry name" value="TonB-dep_OMP_SusC/RagA_CS"/>
</dbReference>
<proteinExistence type="inferred from homology"/>
<dbReference type="Pfam" id="PF07715">
    <property type="entry name" value="Plug"/>
    <property type="match status" value="1"/>
</dbReference>
<dbReference type="NCBIfam" id="TIGR04056">
    <property type="entry name" value="OMP_RagA_SusC"/>
    <property type="match status" value="1"/>
</dbReference>
<evidence type="ECO:0000259" key="12">
    <source>
        <dbReference type="Pfam" id="PF07715"/>
    </source>
</evidence>
<feature type="domain" description="TonB-dependent receptor plug" evidence="12">
    <location>
        <begin position="306"/>
        <end position="428"/>
    </location>
</feature>
<dbReference type="Proteomes" id="UP001139411">
    <property type="component" value="Unassembled WGS sequence"/>
</dbReference>
<dbReference type="Gene3D" id="2.40.170.20">
    <property type="entry name" value="TonB-dependent receptor, beta-barrel domain"/>
    <property type="match status" value="1"/>
</dbReference>
<feature type="compositionally biased region" description="Low complexity" evidence="10">
    <location>
        <begin position="164"/>
        <end position="190"/>
    </location>
</feature>
<dbReference type="Pfam" id="PF13715">
    <property type="entry name" value="CarbopepD_reg_2"/>
    <property type="match status" value="1"/>
</dbReference>
<dbReference type="PROSITE" id="PS52016">
    <property type="entry name" value="TONB_DEPENDENT_REC_3"/>
    <property type="match status" value="1"/>
</dbReference>
<reference evidence="13" key="1">
    <citation type="submission" date="2022-01" db="EMBL/GenBank/DDBJ databases">
        <title>Novel species in genus Dyadobacter.</title>
        <authorList>
            <person name="Ma C."/>
        </authorList>
    </citation>
    <scope>NUCLEOTIDE SEQUENCE</scope>
    <source>
        <strain evidence="13">CY357</strain>
    </source>
</reference>
<feature type="compositionally biased region" description="Polar residues" evidence="10">
    <location>
        <begin position="191"/>
        <end position="206"/>
    </location>
</feature>
<accession>A0A9X1QB36</accession>
<feature type="compositionally biased region" description="Low complexity" evidence="10">
    <location>
        <begin position="52"/>
        <end position="101"/>
    </location>
</feature>
<dbReference type="InterPro" id="IPR000531">
    <property type="entry name" value="Beta-barrel_TonB"/>
</dbReference>
<keyword evidence="7 8" id="KW-0998">Cell outer membrane</keyword>
<evidence type="ECO:0000256" key="4">
    <source>
        <dbReference type="ARBA" id="ARBA00022692"/>
    </source>
</evidence>
<evidence type="ECO:0000256" key="6">
    <source>
        <dbReference type="ARBA" id="ARBA00023136"/>
    </source>
</evidence>
<dbReference type="GO" id="GO:0009279">
    <property type="term" value="C:cell outer membrane"/>
    <property type="evidence" value="ECO:0007669"/>
    <property type="project" value="UniProtKB-SubCell"/>
</dbReference>
<feature type="compositionally biased region" description="Low complexity" evidence="10">
    <location>
        <begin position="121"/>
        <end position="149"/>
    </location>
</feature>
<dbReference type="SUPFAM" id="SSF49464">
    <property type="entry name" value="Carboxypeptidase regulatory domain-like"/>
    <property type="match status" value="1"/>
</dbReference>
<evidence type="ECO:0000256" key="3">
    <source>
        <dbReference type="ARBA" id="ARBA00022452"/>
    </source>
</evidence>
<dbReference type="InterPro" id="IPR036942">
    <property type="entry name" value="Beta-barrel_TonB_sf"/>
</dbReference>
<keyword evidence="4 8" id="KW-0812">Transmembrane</keyword>
<evidence type="ECO:0000256" key="10">
    <source>
        <dbReference type="SAM" id="MobiDB-lite"/>
    </source>
</evidence>
<dbReference type="FunFam" id="2.170.130.10:FF:000008">
    <property type="entry name" value="SusC/RagA family TonB-linked outer membrane protein"/>
    <property type="match status" value="1"/>
</dbReference>
<keyword evidence="3 8" id="KW-1134">Transmembrane beta strand</keyword>
<evidence type="ECO:0000259" key="11">
    <source>
        <dbReference type="Pfam" id="PF00593"/>
    </source>
</evidence>
<dbReference type="Gene3D" id="2.60.40.1120">
    <property type="entry name" value="Carboxypeptidase-like, regulatory domain"/>
    <property type="match status" value="1"/>
</dbReference>
<dbReference type="SUPFAM" id="SSF56935">
    <property type="entry name" value="Porins"/>
    <property type="match status" value="1"/>
</dbReference>
<dbReference type="InterPro" id="IPR039426">
    <property type="entry name" value="TonB-dep_rcpt-like"/>
</dbReference>
<dbReference type="InterPro" id="IPR012910">
    <property type="entry name" value="Plug_dom"/>
</dbReference>
<protein>
    <submittedName>
        <fullName evidence="13">SusC/RagA family TonB-linked outer membrane protein</fullName>
    </submittedName>
</protein>
<feature type="domain" description="TonB-dependent receptor-like beta-barrel" evidence="11">
    <location>
        <begin position="598"/>
        <end position="987"/>
    </location>
</feature>
<evidence type="ECO:0000256" key="5">
    <source>
        <dbReference type="ARBA" id="ARBA00023077"/>
    </source>
</evidence>
<keyword evidence="5 9" id="KW-0798">TonB box</keyword>
<organism evidence="13 14">
    <name type="scientific">Dyadobacter chenhuakuii</name>
    <dbReference type="NCBI Taxonomy" id="2909339"/>
    <lineage>
        <taxon>Bacteria</taxon>
        <taxon>Pseudomonadati</taxon>
        <taxon>Bacteroidota</taxon>
        <taxon>Cytophagia</taxon>
        <taxon>Cytophagales</taxon>
        <taxon>Spirosomataceae</taxon>
        <taxon>Dyadobacter</taxon>
    </lineage>
</organism>
<evidence type="ECO:0000313" key="13">
    <source>
        <dbReference type="EMBL" id="MCF2497731.1"/>
    </source>
</evidence>
<dbReference type="InterPro" id="IPR037066">
    <property type="entry name" value="Plug_dom_sf"/>
</dbReference>
<feature type="region of interest" description="Disordered" evidence="10">
    <location>
        <begin position="40"/>
        <end position="217"/>
    </location>
</feature>
<comment type="caution">
    <text evidence="13">The sequence shown here is derived from an EMBL/GenBank/DDBJ whole genome shotgun (WGS) entry which is preliminary data.</text>
</comment>
<evidence type="ECO:0000256" key="8">
    <source>
        <dbReference type="PROSITE-ProRule" id="PRU01360"/>
    </source>
</evidence>
<dbReference type="InterPro" id="IPR008969">
    <property type="entry name" value="CarboxyPept-like_regulatory"/>
</dbReference>
<dbReference type="Gene3D" id="2.170.130.10">
    <property type="entry name" value="TonB-dependent receptor, plug domain"/>
    <property type="match status" value="1"/>
</dbReference>
<keyword evidence="6 8" id="KW-0472">Membrane</keyword>
<dbReference type="Pfam" id="PF00593">
    <property type="entry name" value="TonB_dep_Rec_b-barrel"/>
    <property type="match status" value="1"/>
</dbReference>
<evidence type="ECO:0000313" key="14">
    <source>
        <dbReference type="Proteomes" id="UP001139411"/>
    </source>
</evidence>
<evidence type="ECO:0000256" key="2">
    <source>
        <dbReference type="ARBA" id="ARBA00022448"/>
    </source>
</evidence>
<dbReference type="RefSeq" id="WP_235177076.1">
    <property type="nucleotide sequence ID" value="NZ_JAKFFV010000003.1"/>
</dbReference>
<evidence type="ECO:0000256" key="9">
    <source>
        <dbReference type="RuleBase" id="RU003357"/>
    </source>
</evidence>
<keyword evidence="2 8" id="KW-0813">Transport</keyword>